<name>A0A445D9B3_ARAHY</name>
<dbReference type="SMART" id="SM00575">
    <property type="entry name" value="ZnF_PMZ"/>
    <property type="match status" value="1"/>
</dbReference>
<keyword evidence="6" id="KW-0539">Nucleus</keyword>
<comment type="function">
    <text evidence="6">Putative transcription activator involved in regulating light control of development.</text>
</comment>
<dbReference type="STRING" id="3818.A0A445D9B3"/>
<evidence type="ECO:0000256" key="4">
    <source>
        <dbReference type="ARBA" id="ARBA00022833"/>
    </source>
</evidence>
<dbReference type="GO" id="GO:0008270">
    <property type="term" value="F:zinc ion binding"/>
    <property type="evidence" value="ECO:0007669"/>
    <property type="project" value="UniProtKB-UniRule"/>
</dbReference>
<dbReference type="GO" id="GO:0005634">
    <property type="term" value="C:nucleus"/>
    <property type="evidence" value="ECO:0007669"/>
    <property type="project" value="UniProtKB-SubCell"/>
</dbReference>
<evidence type="ECO:0000256" key="3">
    <source>
        <dbReference type="ARBA" id="ARBA00022771"/>
    </source>
</evidence>
<dbReference type="EMBL" id="SDMP01000005">
    <property type="protein sequence ID" value="RYR59755.1"/>
    <property type="molecule type" value="Genomic_DNA"/>
</dbReference>
<dbReference type="InterPro" id="IPR006564">
    <property type="entry name" value="Znf_PMZ"/>
</dbReference>
<evidence type="ECO:0000256" key="1">
    <source>
        <dbReference type="ARBA" id="ARBA00005889"/>
    </source>
</evidence>
<proteinExistence type="inferred from homology"/>
<reference evidence="8 9" key="1">
    <citation type="submission" date="2019-01" db="EMBL/GenBank/DDBJ databases">
        <title>Sequencing of cultivated peanut Arachis hypogaea provides insights into genome evolution and oil improvement.</title>
        <authorList>
            <person name="Chen X."/>
        </authorList>
    </citation>
    <scope>NUCLEOTIDE SEQUENCE [LARGE SCALE GENOMIC DNA]</scope>
    <source>
        <strain evidence="9">cv. Fuhuasheng</strain>
        <tissue evidence="8">Leaves</tissue>
    </source>
</reference>
<keyword evidence="4 6" id="KW-0862">Zinc</keyword>
<evidence type="ECO:0000259" key="7">
    <source>
        <dbReference type="PROSITE" id="PS50966"/>
    </source>
</evidence>
<dbReference type="PROSITE" id="PS50966">
    <property type="entry name" value="ZF_SWIM"/>
    <property type="match status" value="1"/>
</dbReference>
<keyword evidence="3 5" id="KW-0863">Zinc-finger</keyword>
<evidence type="ECO:0000256" key="5">
    <source>
        <dbReference type="PROSITE-ProRule" id="PRU00325"/>
    </source>
</evidence>
<comment type="subcellular location">
    <subcellularLocation>
        <location evidence="6">Nucleus</location>
    </subcellularLocation>
</comment>
<dbReference type="InterPro" id="IPR007527">
    <property type="entry name" value="Znf_SWIM"/>
</dbReference>
<dbReference type="Proteomes" id="UP000289738">
    <property type="component" value="Chromosome A05"/>
</dbReference>
<dbReference type="AlphaFoldDB" id="A0A445D9B3"/>
<evidence type="ECO:0000313" key="8">
    <source>
        <dbReference type="EMBL" id="RYR59755.1"/>
    </source>
</evidence>
<evidence type="ECO:0000256" key="2">
    <source>
        <dbReference type="ARBA" id="ARBA00022723"/>
    </source>
</evidence>
<dbReference type="GO" id="GO:0006355">
    <property type="term" value="P:regulation of DNA-templated transcription"/>
    <property type="evidence" value="ECO:0007669"/>
    <property type="project" value="UniProtKB-UniRule"/>
</dbReference>
<keyword evidence="2 6" id="KW-0479">Metal-binding</keyword>
<evidence type="ECO:0000313" key="9">
    <source>
        <dbReference type="Proteomes" id="UP000289738"/>
    </source>
</evidence>
<sequence>MEHFFGRIRTTSRCKEIHSLLKNYIDSKTSLLKFMHQFSEVLRRYRNNHLTTDFDTCLKSFKKQATKVYTRNIFKLVKDEIEAASVLNMIECPNSGDIVECNTISYNKYKDLFPCECRLFETRGLPCSHIFGVLKHRNVKYAPRSLILKRWTRDGNSGFICSIGEQDSADDIVHTLRCGVMASICWKLCDISSKNSADYRKTSSELLKLISKVQKKVIHKRVFPPLIKCSKKGSERPKEAKICTLLVKKRHFIRIYPLLFNEDSPTKYSNTEDELTILFEEYETSKQTHSQDTKLVENS</sequence>
<dbReference type="PANTHER" id="PTHR31669:SF251">
    <property type="entry name" value="PROTEIN FAR1-RELATED SEQUENCE"/>
    <property type="match status" value="1"/>
</dbReference>
<evidence type="ECO:0000256" key="6">
    <source>
        <dbReference type="RuleBase" id="RU367018"/>
    </source>
</evidence>
<gene>
    <name evidence="8" type="ORF">Ahy_A05g025723</name>
</gene>
<dbReference type="InterPro" id="IPR031052">
    <property type="entry name" value="FHY3/FAR1"/>
</dbReference>
<feature type="domain" description="SWIM-type" evidence="7">
    <location>
        <begin position="102"/>
        <end position="138"/>
    </location>
</feature>
<dbReference type="PANTHER" id="PTHR31669">
    <property type="entry name" value="PROTEIN FAR1-RELATED SEQUENCE 10-RELATED"/>
    <property type="match status" value="1"/>
</dbReference>
<comment type="caution">
    <text evidence="8">The sequence shown here is derived from an EMBL/GenBank/DDBJ whole genome shotgun (WGS) entry which is preliminary data.</text>
</comment>
<protein>
    <recommendedName>
        <fullName evidence="6">Protein FAR1-RELATED SEQUENCE</fullName>
    </recommendedName>
</protein>
<accession>A0A445D9B3</accession>
<keyword evidence="9" id="KW-1185">Reference proteome</keyword>
<comment type="similarity">
    <text evidence="1 6">Belongs to the FHY3/FAR1 family.</text>
</comment>
<organism evidence="8 9">
    <name type="scientific">Arachis hypogaea</name>
    <name type="common">Peanut</name>
    <dbReference type="NCBI Taxonomy" id="3818"/>
    <lineage>
        <taxon>Eukaryota</taxon>
        <taxon>Viridiplantae</taxon>
        <taxon>Streptophyta</taxon>
        <taxon>Embryophyta</taxon>
        <taxon>Tracheophyta</taxon>
        <taxon>Spermatophyta</taxon>
        <taxon>Magnoliopsida</taxon>
        <taxon>eudicotyledons</taxon>
        <taxon>Gunneridae</taxon>
        <taxon>Pentapetalae</taxon>
        <taxon>rosids</taxon>
        <taxon>fabids</taxon>
        <taxon>Fabales</taxon>
        <taxon>Fabaceae</taxon>
        <taxon>Papilionoideae</taxon>
        <taxon>50 kb inversion clade</taxon>
        <taxon>dalbergioids sensu lato</taxon>
        <taxon>Dalbergieae</taxon>
        <taxon>Pterocarpus clade</taxon>
        <taxon>Arachis</taxon>
    </lineage>
</organism>